<evidence type="ECO:0000313" key="3">
    <source>
        <dbReference type="Proteomes" id="UP000092993"/>
    </source>
</evidence>
<feature type="domain" description="BTB" evidence="1">
    <location>
        <begin position="27"/>
        <end position="97"/>
    </location>
</feature>
<dbReference type="Pfam" id="PF00651">
    <property type="entry name" value="BTB"/>
    <property type="match status" value="1"/>
</dbReference>
<proteinExistence type="predicted"/>
<protein>
    <recommendedName>
        <fullName evidence="1">BTB domain-containing protein</fullName>
    </recommendedName>
</protein>
<dbReference type="OrthoDB" id="6359816at2759"/>
<dbReference type="SMART" id="SM00225">
    <property type="entry name" value="BTB"/>
    <property type="match status" value="1"/>
</dbReference>
<evidence type="ECO:0000313" key="2">
    <source>
        <dbReference type="EMBL" id="OBZ70638.1"/>
    </source>
</evidence>
<dbReference type="AlphaFoldDB" id="A0A1C7M1M7"/>
<accession>A0A1C7M1M7</accession>
<name>A0A1C7M1M7_GRIFR</name>
<evidence type="ECO:0000259" key="1">
    <source>
        <dbReference type="PROSITE" id="PS50097"/>
    </source>
</evidence>
<dbReference type="Gene3D" id="3.30.710.10">
    <property type="entry name" value="Potassium Channel Kv1.1, Chain A"/>
    <property type="match status" value="1"/>
</dbReference>
<dbReference type="SUPFAM" id="SSF54695">
    <property type="entry name" value="POZ domain"/>
    <property type="match status" value="1"/>
</dbReference>
<keyword evidence="3" id="KW-1185">Reference proteome</keyword>
<organism evidence="2 3">
    <name type="scientific">Grifola frondosa</name>
    <name type="common">Maitake</name>
    <name type="synonym">Polyporus frondosus</name>
    <dbReference type="NCBI Taxonomy" id="5627"/>
    <lineage>
        <taxon>Eukaryota</taxon>
        <taxon>Fungi</taxon>
        <taxon>Dikarya</taxon>
        <taxon>Basidiomycota</taxon>
        <taxon>Agaricomycotina</taxon>
        <taxon>Agaricomycetes</taxon>
        <taxon>Polyporales</taxon>
        <taxon>Grifolaceae</taxon>
        <taxon>Grifola</taxon>
    </lineage>
</organism>
<dbReference type="STRING" id="5627.A0A1C7M1M7"/>
<dbReference type="Proteomes" id="UP000092993">
    <property type="component" value="Unassembled WGS sequence"/>
</dbReference>
<dbReference type="OMA" id="PEYHEIP"/>
<gene>
    <name evidence="2" type="ORF">A0H81_09193</name>
</gene>
<dbReference type="PROSITE" id="PS50097">
    <property type="entry name" value="BTB"/>
    <property type="match status" value="1"/>
</dbReference>
<reference evidence="2 3" key="1">
    <citation type="submission" date="2016-03" db="EMBL/GenBank/DDBJ databases">
        <title>Whole genome sequencing of Grifola frondosa 9006-11.</title>
        <authorList>
            <person name="Min B."/>
            <person name="Park H."/>
            <person name="Kim J.-G."/>
            <person name="Cho H."/>
            <person name="Oh Y.-L."/>
            <person name="Kong W.-S."/>
            <person name="Choi I.-G."/>
        </authorList>
    </citation>
    <scope>NUCLEOTIDE SEQUENCE [LARGE SCALE GENOMIC DNA]</scope>
    <source>
        <strain evidence="2 3">9006-11</strain>
    </source>
</reference>
<comment type="caution">
    <text evidence="2">The sequence shown here is derived from an EMBL/GenBank/DDBJ whole genome shotgun (WGS) entry which is preliminary data.</text>
</comment>
<dbReference type="EMBL" id="LUGG01000013">
    <property type="protein sequence ID" value="OBZ70638.1"/>
    <property type="molecule type" value="Genomic_DNA"/>
</dbReference>
<dbReference type="InterPro" id="IPR011333">
    <property type="entry name" value="SKP1/BTB/POZ_sf"/>
</dbReference>
<dbReference type="InterPro" id="IPR000210">
    <property type="entry name" value="BTB/POZ_dom"/>
</dbReference>
<sequence length="349" mass="39362">MSDSETLSDTTQSAHPDFLHSFNDADADIIVRSSDDIEFRLYKVVLAKASPIFKALSASTQQTGDGDQSAAAFPEGLPVITVSEDGQIFENLMRLCYPVEQPHFDRLDDAAGVMEAAKKYGMTPVLVRMKDSLMSFIEREPLRIFALAYRWRLEDVARKAATQFLGHSLRSLPPSMPAEFHHLLIPSDTYYNLQAYHRRCMDFAVSHTVSLEWVLSVRGHKVKKAFRKGGKPWLDVSSSWIWFSCKSRDCEVDRTGIAITMGECKGTFRPKVWWMDYIRRARQELENRPVGRAVKGPAMLEPSLRKAGNCLTCGPAAYQDLMEFSELLAARVDESSAQVNTIRMNDVPV</sequence>